<evidence type="ECO:0000256" key="3">
    <source>
        <dbReference type="ARBA" id="ARBA00022842"/>
    </source>
</evidence>
<dbReference type="OrthoDB" id="193379at2"/>
<proteinExistence type="predicted"/>
<dbReference type="AlphaFoldDB" id="A0A0D2IY14"/>
<dbReference type="InterPro" id="IPR023214">
    <property type="entry name" value="HAD_sf"/>
</dbReference>
<dbReference type="InterPro" id="IPR006379">
    <property type="entry name" value="HAD-SF_hydro_IIB"/>
</dbReference>
<dbReference type="RefSeq" id="WP_044352739.1">
    <property type="nucleotide sequence ID" value="NZ_AZAC01000078.1"/>
</dbReference>
<dbReference type="NCBIfam" id="TIGR01484">
    <property type="entry name" value="HAD-SF-IIB"/>
    <property type="match status" value="1"/>
</dbReference>
<dbReference type="SFLD" id="SFLDG01142">
    <property type="entry name" value="C2.B.2:_Mannosyl-3-phosphoglyc"/>
    <property type="match status" value="1"/>
</dbReference>
<dbReference type="InParanoid" id="A0A0D2IY14"/>
<dbReference type="InterPro" id="IPR006381">
    <property type="entry name" value="HAD-SF-IIB-MPGP"/>
</dbReference>
<protein>
    <submittedName>
        <fullName evidence="4">Mannosyl-3-phosphoglycerate phosphatase</fullName>
    </submittedName>
</protein>
<dbReference type="Pfam" id="PF08282">
    <property type="entry name" value="Hydrolase_3"/>
    <property type="match status" value="2"/>
</dbReference>
<dbReference type="GO" id="GO:0050531">
    <property type="term" value="F:mannosyl-3-phosphoglycerate phosphatase activity"/>
    <property type="evidence" value="ECO:0007669"/>
    <property type="project" value="InterPro"/>
</dbReference>
<accession>A0A0D2IY14</accession>
<organism evidence="4 5">
    <name type="scientific">Dethiosulfatarculus sandiegensis</name>
    <dbReference type="NCBI Taxonomy" id="1429043"/>
    <lineage>
        <taxon>Bacteria</taxon>
        <taxon>Pseudomonadati</taxon>
        <taxon>Thermodesulfobacteriota</taxon>
        <taxon>Desulfarculia</taxon>
        <taxon>Desulfarculales</taxon>
        <taxon>Desulfarculaceae</taxon>
        <taxon>Dethiosulfatarculus</taxon>
    </lineage>
</organism>
<keyword evidence="5" id="KW-1185">Reference proteome</keyword>
<reference evidence="4 5" key="1">
    <citation type="submission" date="2013-11" db="EMBL/GenBank/DDBJ databases">
        <title>Metagenomic analysis of a methanogenic consortium involved in long chain n-alkane degradation.</title>
        <authorList>
            <person name="Davidova I.A."/>
            <person name="Callaghan A.V."/>
            <person name="Wawrik B."/>
            <person name="Pruitt S."/>
            <person name="Marks C."/>
            <person name="Duncan K.E."/>
            <person name="Suflita J.M."/>
        </authorList>
    </citation>
    <scope>NUCLEOTIDE SEQUENCE [LARGE SCALE GENOMIC DNA]</scope>
    <source>
        <strain evidence="4 5">SPR</strain>
    </source>
</reference>
<dbReference type="PANTHER" id="PTHR10000:SF8">
    <property type="entry name" value="HAD SUPERFAMILY HYDROLASE-LIKE, TYPE 3"/>
    <property type="match status" value="1"/>
</dbReference>
<dbReference type="GO" id="GO:0051479">
    <property type="term" value="P:mannosylglycerate biosynthetic process"/>
    <property type="evidence" value="ECO:0007669"/>
    <property type="project" value="InterPro"/>
</dbReference>
<dbReference type="GO" id="GO:0005829">
    <property type="term" value="C:cytosol"/>
    <property type="evidence" value="ECO:0007669"/>
    <property type="project" value="TreeGrafter"/>
</dbReference>
<keyword evidence="2" id="KW-0378">Hydrolase</keyword>
<dbReference type="EMBL" id="AZAC01000078">
    <property type="protein sequence ID" value="KIX10919.1"/>
    <property type="molecule type" value="Genomic_DNA"/>
</dbReference>
<dbReference type="SFLD" id="SFLDG01140">
    <property type="entry name" value="C2.B:_Phosphomannomutase_and_P"/>
    <property type="match status" value="1"/>
</dbReference>
<dbReference type="Gene3D" id="3.30.980.20">
    <property type="entry name" value="Putative mannosyl-3-phosphoglycerate phosphatase, domain 2"/>
    <property type="match status" value="1"/>
</dbReference>
<keyword evidence="3" id="KW-0460">Magnesium</keyword>
<dbReference type="NCBIfam" id="TIGR01486">
    <property type="entry name" value="HAD-SF-IIB-MPGP"/>
    <property type="match status" value="1"/>
</dbReference>
<dbReference type="SFLD" id="SFLDS00003">
    <property type="entry name" value="Haloacid_Dehalogenase"/>
    <property type="match status" value="1"/>
</dbReference>
<dbReference type="GO" id="GO:0000287">
    <property type="term" value="F:magnesium ion binding"/>
    <property type="evidence" value="ECO:0007669"/>
    <property type="project" value="TreeGrafter"/>
</dbReference>
<dbReference type="Gene3D" id="3.40.50.1000">
    <property type="entry name" value="HAD superfamily/HAD-like"/>
    <property type="match status" value="1"/>
</dbReference>
<dbReference type="Proteomes" id="UP000032233">
    <property type="component" value="Unassembled WGS sequence"/>
</dbReference>
<dbReference type="STRING" id="1429043.X474_27295"/>
<evidence type="ECO:0000256" key="2">
    <source>
        <dbReference type="ARBA" id="ARBA00022801"/>
    </source>
</evidence>
<comment type="caution">
    <text evidence="4">The sequence shown here is derived from an EMBL/GenBank/DDBJ whole genome shotgun (WGS) entry which is preliminary data.</text>
</comment>
<name>A0A0D2IY14_9BACT</name>
<dbReference type="PANTHER" id="PTHR10000">
    <property type="entry name" value="PHOSPHOSERINE PHOSPHATASE"/>
    <property type="match status" value="1"/>
</dbReference>
<dbReference type="InterPro" id="IPR036412">
    <property type="entry name" value="HAD-like_sf"/>
</dbReference>
<dbReference type="SUPFAM" id="SSF56784">
    <property type="entry name" value="HAD-like"/>
    <property type="match status" value="1"/>
</dbReference>
<evidence type="ECO:0000313" key="4">
    <source>
        <dbReference type="EMBL" id="KIX10919.1"/>
    </source>
</evidence>
<evidence type="ECO:0000256" key="1">
    <source>
        <dbReference type="ARBA" id="ARBA00022723"/>
    </source>
</evidence>
<dbReference type="FunCoup" id="A0A0D2IY14">
    <property type="interactions" value="22"/>
</dbReference>
<sequence>MGLVVFTDLDGTLLDHQAYDYTPARPALDALAQRGVPLVLTSSKTRAEMIVLWHELGLDHPFIAENGGGVYAPFGHALAQGSEWSKAGDGWLVRRLGMPIEEVRRRFLVFKDRFGAKGFGDLTDREVAGFTGLSLEKAALAGKREFNEPLILPEPEKNEAGFVRAAQEQGLSVTRGGRFFHLLGGGDKGRAVSLVSSLYREKDKNLKTMALGDAPNDLAMFKAVDHPVLVARPDLSHAPLELPNLKRENLPGPEGFNHAVNTFLTEKQDA</sequence>
<keyword evidence="1" id="KW-0479">Metal-binding</keyword>
<evidence type="ECO:0000313" key="5">
    <source>
        <dbReference type="Proteomes" id="UP000032233"/>
    </source>
</evidence>
<gene>
    <name evidence="4" type="ORF">X474_27295</name>
</gene>